<dbReference type="EMBL" id="CALTRL010005964">
    <property type="protein sequence ID" value="CAH7688252.1"/>
    <property type="molecule type" value="Genomic_DNA"/>
</dbReference>
<proteinExistence type="predicted"/>
<gene>
    <name evidence="2" type="ORF">PPACK8108_LOCUS23188</name>
</gene>
<comment type="caution">
    <text evidence="2">The sequence shown here is derived from an EMBL/GenBank/DDBJ whole genome shotgun (WGS) entry which is preliminary data.</text>
</comment>
<feature type="compositionally biased region" description="Basic and acidic residues" evidence="1">
    <location>
        <begin position="195"/>
        <end position="207"/>
    </location>
</feature>
<evidence type="ECO:0000313" key="2">
    <source>
        <dbReference type="EMBL" id="CAH7688252.1"/>
    </source>
</evidence>
<evidence type="ECO:0000256" key="1">
    <source>
        <dbReference type="SAM" id="MobiDB-lite"/>
    </source>
</evidence>
<accession>A0AAV0BLX7</accession>
<feature type="non-terminal residue" evidence="2">
    <location>
        <position position="252"/>
    </location>
</feature>
<name>A0AAV0BLX7_PHAPC</name>
<dbReference type="Proteomes" id="UP001153365">
    <property type="component" value="Unassembled WGS sequence"/>
</dbReference>
<evidence type="ECO:0000313" key="3">
    <source>
        <dbReference type="Proteomes" id="UP001153365"/>
    </source>
</evidence>
<feature type="region of interest" description="Disordered" evidence="1">
    <location>
        <begin position="135"/>
        <end position="156"/>
    </location>
</feature>
<feature type="region of interest" description="Disordered" evidence="1">
    <location>
        <begin position="168"/>
        <end position="216"/>
    </location>
</feature>
<keyword evidence="3" id="KW-1185">Reference proteome</keyword>
<reference evidence="2" key="1">
    <citation type="submission" date="2022-06" db="EMBL/GenBank/DDBJ databases">
        <authorList>
            <consortium name="SYNGENTA / RWTH Aachen University"/>
        </authorList>
    </citation>
    <scope>NUCLEOTIDE SEQUENCE</scope>
</reference>
<evidence type="ECO:0008006" key="4">
    <source>
        <dbReference type="Google" id="ProtNLM"/>
    </source>
</evidence>
<sequence>MNTFGTSSSPSAVRCGNAHPRFSGIDGYSLGLGNTSRVGRSDLAAYSLTAQQRDSRASSAILGSEVLRPYLSHSTGLLGNHNSYSSQGPNSAYGNNLLPPITSVKPRGPSNLLESIVGSPYGSIESSAIDEARGSNLADSARHESSSEKGLLSSSNRTNINNAIYKSQAHQQTSFSPDRPTGVKPVPNQGSSKPNYEHSDYTLKDSLNRSNNNNDVNSNYKSLCAQASGASEKKHKCEFCFQGFARRHDRDR</sequence>
<protein>
    <recommendedName>
        <fullName evidence="4">C2H2-type domain-containing protein</fullName>
    </recommendedName>
</protein>
<dbReference type="AlphaFoldDB" id="A0AAV0BLX7"/>
<organism evidence="2 3">
    <name type="scientific">Phakopsora pachyrhizi</name>
    <name type="common">Asian soybean rust disease fungus</name>
    <dbReference type="NCBI Taxonomy" id="170000"/>
    <lineage>
        <taxon>Eukaryota</taxon>
        <taxon>Fungi</taxon>
        <taxon>Dikarya</taxon>
        <taxon>Basidiomycota</taxon>
        <taxon>Pucciniomycotina</taxon>
        <taxon>Pucciniomycetes</taxon>
        <taxon>Pucciniales</taxon>
        <taxon>Phakopsoraceae</taxon>
        <taxon>Phakopsora</taxon>
    </lineage>
</organism>